<keyword evidence="3" id="KW-1185">Reference proteome</keyword>
<dbReference type="Proteomes" id="UP000199577">
    <property type="component" value="Unassembled WGS sequence"/>
</dbReference>
<evidence type="ECO:0000313" key="3">
    <source>
        <dbReference type="Proteomes" id="UP000199577"/>
    </source>
</evidence>
<keyword evidence="1" id="KW-0732">Signal</keyword>
<dbReference type="EMBL" id="FOLL01000002">
    <property type="protein sequence ID" value="SFB95877.1"/>
    <property type="molecule type" value="Genomic_DNA"/>
</dbReference>
<gene>
    <name evidence="2" type="ORF">SAMN05421747_102320</name>
</gene>
<dbReference type="STRING" id="623281.SAMN05421747_102320"/>
<dbReference type="OrthoDB" id="129527at2"/>
<evidence type="ECO:0000256" key="1">
    <source>
        <dbReference type="SAM" id="SignalP"/>
    </source>
</evidence>
<dbReference type="RefSeq" id="WP_090971593.1">
    <property type="nucleotide sequence ID" value="NZ_FOLL01000002.1"/>
</dbReference>
<sequence length="158" mass="16965">MKRLISLFTALIGIAIAAHAQQDIPSAKPGIQYGKAITPKGAISVPQLEAKLASDSSYTGKIEGQVVEVCKKKGCFIRIQREGSGDPILVRFKDYGFFMPQDIVGKTVVLEGQAKVKEVSVAQQRHFAEDAGKNADEIASITEPKVDINIIADGVVVK</sequence>
<feature type="chain" id="PRO_5011594678" description="DUF4920 domain-containing protein" evidence="1">
    <location>
        <begin position="21"/>
        <end position="158"/>
    </location>
</feature>
<feature type="signal peptide" evidence="1">
    <location>
        <begin position="1"/>
        <end position="20"/>
    </location>
</feature>
<proteinExistence type="predicted"/>
<dbReference type="AlphaFoldDB" id="A0A1I1F956"/>
<protein>
    <recommendedName>
        <fullName evidence="4">DUF4920 domain-containing protein</fullName>
    </recommendedName>
</protein>
<dbReference type="Pfam" id="PF16267">
    <property type="entry name" value="DUF4920"/>
    <property type="match status" value="1"/>
</dbReference>
<evidence type="ECO:0000313" key="2">
    <source>
        <dbReference type="EMBL" id="SFB95877.1"/>
    </source>
</evidence>
<evidence type="ECO:0008006" key="4">
    <source>
        <dbReference type="Google" id="ProtNLM"/>
    </source>
</evidence>
<organism evidence="2 3">
    <name type="scientific">Parapedobacter composti</name>
    <dbReference type="NCBI Taxonomy" id="623281"/>
    <lineage>
        <taxon>Bacteria</taxon>
        <taxon>Pseudomonadati</taxon>
        <taxon>Bacteroidota</taxon>
        <taxon>Sphingobacteriia</taxon>
        <taxon>Sphingobacteriales</taxon>
        <taxon>Sphingobacteriaceae</taxon>
        <taxon>Parapedobacter</taxon>
    </lineage>
</organism>
<dbReference type="InterPro" id="IPR032577">
    <property type="entry name" value="DUF4920"/>
</dbReference>
<name>A0A1I1F956_9SPHI</name>
<accession>A0A1I1F956</accession>
<reference evidence="2 3" key="1">
    <citation type="submission" date="2016-10" db="EMBL/GenBank/DDBJ databases">
        <authorList>
            <person name="de Groot N.N."/>
        </authorList>
    </citation>
    <scope>NUCLEOTIDE SEQUENCE [LARGE SCALE GENOMIC DNA]</scope>
    <source>
        <strain evidence="2 3">DSM 22900</strain>
    </source>
</reference>